<keyword evidence="2 5" id="KW-0808">Transferase</keyword>
<evidence type="ECO:0000313" key="6">
    <source>
        <dbReference type="Proteomes" id="UP000198629"/>
    </source>
</evidence>
<evidence type="ECO:0000259" key="4">
    <source>
        <dbReference type="Pfam" id="PF03976"/>
    </source>
</evidence>
<keyword evidence="3" id="KW-0418">Kinase</keyword>
<dbReference type="NCBIfam" id="TIGR03709">
    <property type="entry name" value="PPK2_rel_1"/>
    <property type="match status" value="1"/>
</dbReference>
<sequence>MGKLNPGDYRVNPKKFSLKQFKPDDKSARAGDKEADAAILAQLTASINERQDILHAQGEHKVLLILQGMDTSGKDGTIKHVFNACDPLGIRLACFKAPSEDELAHDYLWRVHTQVPGKGELVIFNRSHYEDVLIVKVHDWIDEAEATRRYQQINDFERMLAETGTTIIKCFLHISKEEQKVRLQERLDEPVKFWKFNPKDLEERALWDKYMEAYERTLRETSTAYAPWYVIPSDSKTNRNLLISRILLQALENLPLTYPGKPKTWNTVVIED</sequence>
<dbReference type="InterPro" id="IPR022300">
    <property type="entry name" value="PPK2-rel_1"/>
</dbReference>
<dbReference type="AlphaFoldDB" id="A0A1G9AVW4"/>
<dbReference type="STRING" id="492660.SAMN05192566_0847"/>
<evidence type="ECO:0000256" key="3">
    <source>
        <dbReference type="ARBA" id="ARBA00022777"/>
    </source>
</evidence>
<dbReference type="Pfam" id="PF03976">
    <property type="entry name" value="PPK2"/>
    <property type="match status" value="1"/>
</dbReference>
<proteinExistence type="inferred from homology"/>
<dbReference type="GO" id="GO:0008976">
    <property type="term" value="F:polyphosphate kinase activity"/>
    <property type="evidence" value="ECO:0007669"/>
    <property type="project" value="InterPro"/>
</dbReference>
<dbReference type="RefSeq" id="WP_091470612.1">
    <property type="nucleotide sequence ID" value="NZ_FNFX01000002.1"/>
</dbReference>
<feature type="domain" description="Polyphosphate kinase-2-related" evidence="4">
    <location>
        <begin position="32"/>
        <end position="253"/>
    </location>
</feature>
<gene>
    <name evidence="5" type="ORF">SAMN05192566_0847</name>
</gene>
<evidence type="ECO:0000256" key="2">
    <source>
        <dbReference type="ARBA" id="ARBA00022679"/>
    </source>
</evidence>
<keyword evidence="6" id="KW-1185">Reference proteome</keyword>
<dbReference type="OrthoDB" id="9775224at2"/>
<dbReference type="PANTHER" id="PTHR34383">
    <property type="entry name" value="POLYPHOSPHATE:AMP PHOSPHOTRANSFERASE-RELATED"/>
    <property type="match status" value="1"/>
</dbReference>
<dbReference type="PIRSF" id="PIRSF028756">
    <property type="entry name" value="PPK2_prd"/>
    <property type="match status" value="1"/>
</dbReference>
<dbReference type="InterPro" id="IPR016898">
    <property type="entry name" value="Polyphosphate_phosphotransfera"/>
</dbReference>
<evidence type="ECO:0000313" key="5">
    <source>
        <dbReference type="EMBL" id="SDK31431.1"/>
    </source>
</evidence>
<dbReference type="PANTHER" id="PTHR34383:SF3">
    <property type="entry name" value="POLYPHOSPHATE:AMP PHOSPHOTRANSFERASE"/>
    <property type="match status" value="1"/>
</dbReference>
<dbReference type="Gene3D" id="3.40.50.300">
    <property type="entry name" value="P-loop containing nucleotide triphosphate hydrolases"/>
    <property type="match status" value="1"/>
</dbReference>
<evidence type="ECO:0000256" key="1">
    <source>
        <dbReference type="ARBA" id="ARBA00009924"/>
    </source>
</evidence>
<dbReference type="SUPFAM" id="SSF52540">
    <property type="entry name" value="P-loop containing nucleoside triphosphate hydrolases"/>
    <property type="match status" value="1"/>
</dbReference>
<reference evidence="6" key="1">
    <citation type="submission" date="2016-10" db="EMBL/GenBank/DDBJ databases">
        <authorList>
            <person name="Varghese N."/>
            <person name="Submissions S."/>
        </authorList>
    </citation>
    <scope>NUCLEOTIDE SEQUENCE [LARGE SCALE GENOMIC DNA]</scope>
    <source>
        <strain evidence="6">CBMB127</strain>
    </source>
</reference>
<protein>
    <submittedName>
        <fullName evidence="5">Polyphosphate:AMP phosphotransferase</fullName>
    </submittedName>
</protein>
<dbReference type="EMBL" id="FNFX01000002">
    <property type="protein sequence ID" value="SDK31431.1"/>
    <property type="molecule type" value="Genomic_DNA"/>
</dbReference>
<dbReference type="Proteomes" id="UP000198629">
    <property type="component" value="Unassembled WGS sequence"/>
</dbReference>
<dbReference type="InterPro" id="IPR022488">
    <property type="entry name" value="PPK2-related"/>
</dbReference>
<name>A0A1G9AVW4_9PROT</name>
<dbReference type="GO" id="GO:0006797">
    <property type="term" value="P:polyphosphate metabolic process"/>
    <property type="evidence" value="ECO:0007669"/>
    <property type="project" value="InterPro"/>
</dbReference>
<organism evidence="5 6">
    <name type="scientific">Methylophilus rhizosphaerae</name>
    <dbReference type="NCBI Taxonomy" id="492660"/>
    <lineage>
        <taxon>Bacteria</taxon>
        <taxon>Pseudomonadati</taxon>
        <taxon>Pseudomonadota</taxon>
        <taxon>Betaproteobacteria</taxon>
        <taxon>Nitrosomonadales</taxon>
        <taxon>Methylophilaceae</taxon>
        <taxon>Methylophilus</taxon>
    </lineage>
</organism>
<comment type="similarity">
    <text evidence="1">Belongs to the polyphosphate kinase 2 (PPK2) family. Class I subfamily.</text>
</comment>
<accession>A0A1G9AVW4</accession>
<dbReference type="InterPro" id="IPR027417">
    <property type="entry name" value="P-loop_NTPase"/>
</dbReference>